<proteinExistence type="inferred from homology"/>
<feature type="domain" description="Protein root UVB sensitive/RUS" evidence="7">
    <location>
        <begin position="39"/>
        <end position="272"/>
    </location>
</feature>
<dbReference type="Pfam" id="PF04884">
    <property type="entry name" value="UVB_sens_prot"/>
    <property type="match status" value="1"/>
</dbReference>
<dbReference type="PANTHER" id="PTHR12770:SF31">
    <property type="entry name" value="RUS FAMILY MEMBER 1"/>
    <property type="match status" value="1"/>
</dbReference>
<evidence type="ECO:0000313" key="10">
    <source>
        <dbReference type="Proteomes" id="UP000823941"/>
    </source>
</evidence>
<dbReference type="InterPro" id="IPR006968">
    <property type="entry name" value="RUS_fam"/>
</dbReference>
<dbReference type="Pfam" id="PF24160">
    <property type="entry name" value="UVB_sens_C"/>
    <property type="match status" value="1"/>
</dbReference>
<gene>
    <name evidence="9" type="ORF">JYU34_000035</name>
</gene>
<dbReference type="PANTHER" id="PTHR12770">
    <property type="entry name" value="RUS1 FAMILY PROTEIN C16ORF58"/>
    <property type="match status" value="1"/>
</dbReference>
<comment type="caution">
    <text evidence="9">The sequence shown here is derived from an EMBL/GenBank/DDBJ whole genome shotgun (WGS) entry which is preliminary data.</text>
</comment>
<organism evidence="9 10">
    <name type="scientific">Plutella xylostella</name>
    <name type="common">Diamondback moth</name>
    <name type="synonym">Plutella maculipennis</name>
    <dbReference type="NCBI Taxonomy" id="51655"/>
    <lineage>
        <taxon>Eukaryota</taxon>
        <taxon>Metazoa</taxon>
        <taxon>Ecdysozoa</taxon>
        <taxon>Arthropoda</taxon>
        <taxon>Hexapoda</taxon>
        <taxon>Insecta</taxon>
        <taxon>Pterygota</taxon>
        <taxon>Neoptera</taxon>
        <taxon>Endopterygota</taxon>
        <taxon>Lepidoptera</taxon>
        <taxon>Glossata</taxon>
        <taxon>Ditrysia</taxon>
        <taxon>Yponomeutoidea</taxon>
        <taxon>Plutellidae</taxon>
        <taxon>Plutella</taxon>
    </lineage>
</organism>
<accession>A0ABQ7R6N9</accession>
<dbReference type="InterPro" id="IPR054549">
    <property type="entry name" value="UVB_sens_RUS_dom"/>
</dbReference>
<sequence length="479" mass="52820">MSRSILVCKETYGGSSRERLYVKTPAQKNIVSVVLVDNKRATIINWFTKVFLPQGYPKSVSDDYLSYQIWDTAQAFCSTITGTLATQEVLRGVGVGSTEATPLAATITWVVKDSCGHLGKILFAFSHGTHLDAYSKTWRLYADTLNDAAMCVEIALPLFKNMTTFLLCLSTVMKAIVGVAGGATRAALTQHHAVRSNLGDVAAKDAAQETAVNLVASMTALLVISVFGNSLVIFSLLTVLHIVFNYLAVRSVCLRSLNEPRLLQLTDLYLRHGALATPEQVNRSEPLVFYQLGGSMLDLKLCGFQIKLGHSFNSVLKHYNASELQSILDVYEKRQYMVVPAVGSRRMFVFVTSQAKATDVLCGYLHAVMLAAVTCAINDVQLPILNMPSTRPFAELCLSMQGSECSRSPVPEAALTAHGLVYNPSLELMRDMDQVVQREWLIIYRGMKQTGWDVSTHLLVLDEWRVHRQNASEVKVATD</sequence>
<name>A0ABQ7R6N9_PLUXY</name>
<dbReference type="EMBL" id="JAHIBW010000001">
    <property type="protein sequence ID" value="KAG7312965.1"/>
    <property type="molecule type" value="Genomic_DNA"/>
</dbReference>
<evidence type="ECO:0000259" key="8">
    <source>
        <dbReference type="Pfam" id="PF24160"/>
    </source>
</evidence>
<evidence type="ECO:0000256" key="1">
    <source>
        <dbReference type="ARBA" id="ARBA00004370"/>
    </source>
</evidence>
<dbReference type="InterPro" id="IPR055412">
    <property type="entry name" value="UVB_sens_C"/>
</dbReference>
<evidence type="ECO:0000256" key="3">
    <source>
        <dbReference type="ARBA" id="ARBA00022692"/>
    </source>
</evidence>
<evidence type="ECO:0000256" key="2">
    <source>
        <dbReference type="ARBA" id="ARBA00007558"/>
    </source>
</evidence>
<keyword evidence="10" id="KW-1185">Reference proteome</keyword>
<comment type="similarity">
    <text evidence="2">Belongs to the RUS1 family.</text>
</comment>
<reference evidence="9 10" key="1">
    <citation type="submission" date="2021-06" db="EMBL/GenBank/DDBJ databases">
        <title>A haploid diamondback moth (Plutella xylostella L.) genome assembly resolves 31 chromosomes and identifies a diamide resistance mutation.</title>
        <authorList>
            <person name="Ward C.M."/>
            <person name="Perry K.D."/>
            <person name="Baker G."/>
            <person name="Powis K."/>
            <person name="Heckel D.G."/>
            <person name="Baxter S.W."/>
        </authorList>
    </citation>
    <scope>NUCLEOTIDE SEQUENCE [LARGE SCALE GENOMIC DNA]</scope>
    <source>
        <strain evidence="9 10">LV</strain>
        <tissue evidence="9">Single pupa</tissue>
    </source>
</reference>
<evidence type="ECO:0000256" key="6">
    <source>
        <dbReference type="SAM" id="Phobius"/>
    </source>
</evidence>
<evidence type="ECO:0000256" key="5">
    <source>
        <dbReference type="ARBA" id="ARBA00023136"/>
    </source>
</evidence>
<feature type="domain" description="Root UVB sensitive protein C-terminal" evidence="8">
    <location>
        <begin position="276"/>
        <end position="467"/>
    </location>
</feature>
<feature type="transmembrane region" description="Helical" evidence="6">
    <location>
        <begin position="220"/>
        <end position="247"/>
    </location>
</feature>
<evidence type="ECO:0000313" key="9">
    <source>
        <dbReference type="EMBL" id="KAG7312965.1"/>
    </source>
</evidence>
<evidence type="ECO:0000259" key="7">
    <source>
        <dbReference type="Pfam" id="PF04884"/>
    </source>
</evidence>
<keyword evidence="3 6" id="KW-0812">Transmembrane</keyword>
<keyword evidence="4 6" id="KW-1133">Transmembrane helix</keyword>
<comment type="subcellular location">
    <subcellularLocation>
        <location evidence="1">Membrane</location>
    </subcellularLocation>
</comment>
<keyword evidence="5 6" id="KW-0472">Membrane</keyword>
<evidence type="ECO:0000256" key="4">
    <source>
        <dbReference type="ARBA" id="ARBA00022989"/>
    </source>
</evidence>
<dbReference type="Proteomes" id="UP000823941">
    <property type="component" value="Chromosome 1"/>
</dbReference>
<protein>
    <submittedName>
        <fullName evidence="9">Uncharacterized protein</fullName>
    </submittedName>
</protein>